<dbReference type="PANTHER" id="PTHR38848">
    <property type="entry name" value="G-PROTEIN COUPLED RECEPTORS FAMILY 3 PROFILE DOMAIN-CONTAINING PROTEIN"/>
    <property type="match status" value="1"/>
</dbReference>
<feature type="transmembrane region" description="Helical" evidence="1">
    <location>
        <begin position="82"/>
        <end position="103"/>
    </location>
</feature>
<protein>
    <submittedName>
        <fullName evidence="2">Uncharacterized protein</fullName>
    </submittedName>
</protein>
<reference evidence="2" key="1">
    <citation type="submission" date="2023-03" db="EMBL/GenBank/DDBJ databases">
        <title>Massive genome expansion in bonnet fungi (Mycena s.s.) driven by repeated elements and novel gene families across ecological guilds.</title>
        <authorList>
            <consortium name="Lawrence Berkeley National Laboratory"/>
            <person name="Harder C.B."/>
            <person name="Miyauchi S."/>
            <person name="Viragh M."/>
            <person name="Kuo A."/>
            <person name="Thoen E."/>
            <person name="Andreopoulos B."/>
            <person name="Lu D."/>
            <person name="Skrede I."/>
            <person name="Drula E."/>
            <person name="Henrissat B."/>
            <person name="Morin E."/>
            <person name="Kohler A."/>
            <person name="Barry K."/>
            <person name="LaButti K."/>
            <person name="Morin E."/>
            <person name="Salamov A."/>
            <person name="Lipzen A."/>
            <person name="Mereny Z."/>
            <person name="Hegedus B."/>
            <person name="Baldrian P."/>
            <person name="Stursova M."/>
            <person name="Weitz H."/>
            <person name="Taylor A."/>
            <person name="Grigoriev I.V."/>
            <person name="Nagy L.G."/>
            <person name="Martin F."/>
            <person name="Kauserud H."/>
        </authorList>
    </citation>
    <scope>NUCLEOTIDE SEQUENCE</scope>
    <source>
        <strain evidence="2">CBHHK188m</strain>
    </source>
</reference>
<gene>
    <name evidence="2" type="ORF">DFH07DRAFT_741207</name>
</gene>
<keyword evidence="3" id="KW-1185">Reference proteome</keyword>
<sequence>MFPTTGHQVLIASIHFLGVTILTFFFSRRLLGEDLSSKQALARLTWARICVLLIFLDSYFFMFSSGLLIFGVGLQKNTTTCAAGIFLCVLFYTSSKVLIYAFLTEKVYIVWDSGRSRLRSPVYLICAITVLLYLGIFISPTYPLHATNSSDAGVIGLKPTASIPLLSYDLYINILLTGLFMWPLLRSTHSSVRLRRVATRTLVYVVSDSCASCVNIAVLTVMKGRQLGWVCLASCATDVIFNAAAIFWVTSGTSPALLDTSGATRSNTNVVCTFNPENSATPSPARSIFKLENKQAMYQMKNLPPTTREFQVRIAVVLWRI</sequence>
<keyword evidence="1" id="KW-0812">Transmembrane</keyword>
<feature type="transmembrane region" description="Helical" evidence="1">
    <location>
        <begin position="165"/>
        <end position="185"/>
    </location>
</feature>
<name>A0AAD7JB96_9AGAR</name>
<proteinExistence type="predicted"/>
<evidence type="ECO:0000313" key="2">
    <source>
        <dbReference type="EMBL" id="KAJ7759440.1"/>
    </source>
</evidence>
<dbReference type="EMBL" id="JARJLG010000052">
    <property type="protein sequence ID" value="KAJ7759440.1"/>
    <property type="molecule type" value="Genomic_DNA"/>
</dbReference>
<feature type="transmembrane region" description="Helical" evidence="1">
    <location>
        <begin position="6"/>
        <end position="26"/>
    </location>
</feature>
<keyword evidence="1" id="KW-0472">Membrane</keyword>
<comment type="caution">
    <text evidence="2">The sequence shown here is derived from an EMBL/GenBank/DDBJ whole genome shotgun (WGS) entry which is preliminary data.</text>
</comment>
<dbReference type="Proteomes" id="UP001215280">
    <property type="component" value="Unassembled WGS sequence"/>
</dbReference>
<evidence type="ECO:0000256" key="1">
    <source>
        <dbReference type="SAM" id="Phobius"/>
    </source>
</evidence>
<feature type="transmembrane region" description="Helical" evidence="1">
    <location>
        <begin position="46"/>
        <end position="70"/>
    </location>
</feature>
<dbReference type="PANTHER" id="PTHR38848:SF3">
    <property type="entry name" value="G-PROTEIN COUPLED RECEPTORS FAMILY 3 PROFILE DOMAIN-CONTAINING PROTEIN"/>
    <property type="match status" value="1"/>
</dbReference>
<dbReference type="AlphaFoldDB" id="A0AAD7JB96"/>
<evidence type="ECO:0000313" key="3">
    <source>
        <dbReference type="Proteomes" id="UP001215280"/>
    </source>
</evidence>
<feature type="transmembrane region" description="Helical" evidence="1">
    <location>
        <begin position="227"/>
        <end position="249"/>
    </location>
</feature>
<accession>A0AAD7JB96</accession>
<feature type="transmembrane region" description="Helical" evidence="1">
    <location>
        <begin position="123"/>
        <end position="145"/>
    </location>
</feature>
<keyword evidence="1" id="KW-1133">Transmembrane helix</keyword>
<organism evidence="2 3">
    <name type="scientific">Mycena maculata</name>
    <dbReference type="NCBI Taxonomy" id="230809"/>
    <lineage>
        <taxon>Eukaryota</taxon>
        <taxon>Fungi</taxon>
        <taxon>Dikarya</taxon>
        <taxon>Basidiomycota</taxon>
        <taxon>Agaricomycotina</taxon>
        <taxon>Agaricomycetes</taxon>
        <taxon>Agaricomycetidae</taxon>
        <taxon>Agaricales</taxon>
        <taxon>Marasmiineae</taxon>
        <taxon>Mycenaceae</taxon>
        <taxon>Mycena</taxon>
    </lineage>
</organism>